<dbReference type="RefSeq" id="WP_133797949.1">
    <property type="nucleotide sequence ID" value="NZ_SNWQ01000001.1"/>
</dbReference>
<gene>
    <name evidence="1" type="ORF">EV643_101129</name>
</gene>
<proteinExistence type="predicted"/>
<reference evidence="1 2" key="1">
    <citation type="submission" date="2019-03" db="EMBL/GenBank/DDBJ databases">
        <title>Genomic Encyclopedia of Type Strains, Phase III (KMG-III): the genomes of soil and plant-associated and newly described type strains.</title>
        <authorList>
            <person name="Whitman W."/>
        </authorList>
    </citation>
    <scope>NUCLEOTIDE SEQUENCE [LARGE SCALE GENOMIC DNA]</scope>
    <source>
        <strain evidence="1 2">VKM Ac-2527</strain>
    </source>
</reference>
<protein>
    <submittedName>
        <fullName evidence="1">Uncharacterized protein</fullName>
    </submittedName>
</protein>
<sequence length="74" mass="8313">MNLKVRIVHCGCAGGRHWYADIDDVDDPQPDDPFWYVDGCESQARALEVACGELLVLSSKVYRGDYLPRVLESV</sequence>
<evidence type="ECO:0000313" key="1">
    <source>
        <dbReference type="EMBL" id="TDO54347.1"/>
    </source>
</evidence>
<dbReference type="AlphaFoldDB" id="A0A4R6KTJ9"/>
<accession>A0A4R6KTJ9</accession>
<organism evidence="1 2">
    <name type="scientific">Kribbella caucasensis</name>
    <dbReference type="NCBI Taxonomy" id="2512215"/>
    <lineage>
        <taxon>Bacteria</taxon>
        <taxon>Bacillati</taxon>
        <taxon>Actinomycetota</taxon>
        <taxon>Actinomycetes</taxon>
        <taxon>Propionibacteriales</taxon>
        <taxon>Kribbellaceae</taxon>
        <taxon>Kribbella</taxon>
    </lineage>
</organism>
<dbReference type="OrthoDB" id="3830270at2"/>
<evidence type="ECO:0000313" key="2">
    <source>
        <dbReference type="Proteomes" id="UP000295388"/>
    </source>
</evidence>
<comment type="caution">
    <text evidence="1">The sequence shown here is derived from an EMBL/GenBank/DDBJ whole genome shotgun (WGS) entry which is preliminary data.</text>
</comment>
<dbReference type="Proteomes" id="UP000295388">
    <property type="component" value="Unassembled WGS sequence"/>
</dbReference>
<keyword evidence="2" id="KW-1185">Reference proteome</keyword>
<name>A0A4R6KTJ9_9ACTN</name>
<dbReference type="EMBL" id="SNWQ01000001">
    <property type="protein sequence ID" value="TDO54347.1"/>
    <property type="molecule type" value="Genomic_DNA"/>
</dbReference>